<feature type="chain" id="PRO_5040392560" description="Cytoplasmic protein" evidence="3">
    <location>
        <begin position="22"/>
        <end position="675"/>
    </location>
</feature>
<dbReference type="OrthoDB" id="4005299at2759"/>
<feature type="transmembrane region" description="Helical" evidence="2">
    <location>
        <begin position="593"/>
        <end position="611"/>
    </location>
</feature>
<feature type="transmembrane region" description="Helical" evidence="2">
    <location>
        <begin position="409"/>
        <end position="431"/>
    </location>
</feature>
<feature type="transmembrane region" description="Helical" evidence="2">
    <location>
        <begin position="476"/>
        <end position="495"/>
    </location>
</feature>
<keyword evidence="7" id="KW-1185">Reference proteome</keyword>
<feature type="compositionally biased region" description="Basic and acidic residues" evidence="1">
    <location>
        <begin position="112"/>
        <end position="130"/>
    </location>
</feature>
<dbReference type="EMBL" id="PUHQ01000059">
    <property type="protein sequence ID" value="KAG0658985.1"/>
    <property type="molecule type" value="Genomic_DNA"/>
</dbReference>
<keyword evidence="3" id="KW-0732">Signal</keyword>
<dbReference type="PANTHER" id="PTHR31685">
    <property type="entry name" value="INTEGRAL MEMBRANE PROTEIN (AFU_ORTHOLOGUE AFUA_6G12730)-RELATED"/>
    <property type="match status" value="1"/>
</dbReference>
<comment type="caution">
    <text evidence="6">The sequence shown here is derived from an EMBL/GenBank/DDBJ whole genome shotgun (WGS) entry which is preliminary data.</text>
</comment>
<feature type="signal peptide" evidence="3">
    <location>
        <begin position="1"/>
        <end position="21"/>
    </location>
</feature>
<keyword evidence="2" id="KW-0812">Transmembrane</keyword>
<dbReference type="PANTHER" id="PTHR31685:SF3">
    <property type="entry name" value="INTEGRAL MEMBRANE PROTEIN (AFU_ORTHOLOGUE AFUA_6G12730)"/>
    <property type="match status" value="1"/>
</dbReference>
<dbReference type="Pfam" id="PF10348">
    <property type="entry name" value="DUF2427"/>
    <property type="match status" value="1"/>
</dbReference>
<dbReference type="AlphaFoldDB" id="A0A9P6VYT2"/>
<organism evidence="6 7">
    <name type="scientific">Rhodotorula mucilaginosa</name>
    <name type="common">Yeast</name>
    <name type="synonym">Rhodotorula rubra</name>
    <dbReference type="NCBI Taxonomy" id="5537"/>
    <lineage>
        <taxon>Eukaryota</taxon>
        <taxon>Fungi</taxon>
        <taxon>Dikarya</taxon>
        <taxon>Basidiomycota</taxon>
        <taxon>Pucciniomycotina</taxon>
        <taxon>Microbotryomycetes</taxon>
        <taxon>Sporidiobolales</taxon>
        <taxon>Sporidiobolaceae</taxon>
        <taxon>Rhodotorula</taxon>
    </lineage>
</organism>
<evidence type="ECO:0000313" key="7">
    <source>
        <dbReference type="Proteomes" id="UP000777482"/>
    </source>
</evidence>
<feature type="transmembrane region" description="Helical" evidence="2">
    <location>
        <begin position="169"/>
        <end position="190"/>
    </location>
</feature>
<feature type="transmembrane region" description="Helical" evidence="2">
    <location>
        <begin position="235"/>
        <end position="256"/>
    </location>
</feature>
<dbReference type="Pfam" id="PF10355">
    <property type="entry name" value="Ytp1"/>
    <property type="match status" value="1"/>
</dbReference>
<feature type="region of interest" description="Disordered" evidence="1">
    <location>
        <begin position="272"/>
        <end position="302"/>
    </location>
</feature>
<feature type="transmembrane region" description="Helical" evidence="2">
    <location>
        <begin position="438"/>
        <end position="456"/>
    </location>
</feature>
<feature type="transmembrane region" description="Helical" evidence="2">
    <location>
        <begin position="631"/>
        <end position="652"/>
    </location>
</feature>
<dbReference type="InterPro" id="IPR018827">
    <property type="entry name" value="YTP1_C"/>
</dbReference>
<sequence>MRSRSVLAWSLPLAWSAICLASPTTATTSALDRVIAEKRTPSIAWPNVQRLSPRHGGHHDEDDSATDGESQAMMSMSAPRPESTTLAATANSHGDSSDEEQQQQHGSPGHIGADKDAHEPPRSSGHDHGHSHGPALLELNETQILLTHSPDPPSYWDYDQSDEGRPAVLYAHIALMTLSFFGLLPLAIFLKAGRSSLYIIPQAAFLAVSFLGLVCGQVYNGLTPNMYEHSSHTSWGWFTMVLAFALNIVDVGKFCLRFTRWGKKKSEGAATGRSVSPIEVESGAQETTPFRLGGENDDGSDEVDRLVGSPVPLEHPASPTFARGNSIALSDGDTAVHSDEVYWHGESTAPPSAGQRVRKWTSLVLAAAERSLILLAYIQVCSGIAVWTGSCRENYLNGCLAHIIKGSIFLWYGLLTFARYCGAFSSLGWAWNRHPSKTASIWTAEFVESLVIFTYGATNTWMERMGKTGSYSVKDVQHISIAIMFWGAGALGMFLESRTVRAWLSTPAAETSGRSLNAIPPPPSAAFSFNPFPALCIGVTGVAMAAHHQTYQFQVDIHALWGNLLGAFAGFRFLTYFFLFLRPPSSILPSRPPTEALASLALTCGGVVFILSVEQVTFAAMRHHADDVMAFLNLTVAAVCAWFFWTACLFAIKGWALSRTARATSSSLRAKLYTP</sequence>
<evidence type="ECO:0000259" key="5">
    <source>
        <dbReference type="Pfam" id="PF10355"/>
    </source>
</evidence>
<protein>
    <recommendedName>
        <fullName evidence="8">Cytoplasmic protein</fullName>
    </recommendedName>
</protein>
<feature type="compositionally biased region" description="Polar residues" evidence="1">
    <location>
        <begin position="82"/>
        <end position="94"/>
    </location>
</feature>
<evidence type="ECO:0000256" key="2">
    <source>
        <dbReference type="SAM" id="Phobius"/>
    </source>
</evidence>
<feature type="transmembrane region" description="Helical" evidence="2">
    <location>
        <begin position="197"/>
        <end position="219"/>
    </location>
</feature>
<evidence type="ECO:0000313" key="6">
    <source>
        <dbReference type="EMBL" id="KAG0658985.1"/>
    </source>
</evidence>
<proteinExistence type="predicted"/>
<evidence type="ECO:0000256" key="1">
    <source>
        <dbReference type="SAM" id="MobiDB-lite"/>
    </source>
</evidence>
<reference evidence="6 7" key="1">
    <citation type="submission" date="2020-11" db="EMBL/GenBank/DDBJ databases">
        <title>Kefir isolates.</title>
        <authorList>
            <person name="Marcisauskas S."/>
            <person name="Kim Y."/>
            <person name="Blasche S."/>
        </authorList>
    </citation>
    <scope>NUCLEOTIDE SEQUENCE [LARGE SCALE GENOMIC DNA]</scope>
    <source>
        <strain evidence="6 7">KR</strain>
    </source>
</reference>
<keyword evidence="2" id="KW-0472">Membrane</keyword>
<evidence type="ECO:0000256" key="3">
    <source>
        <dbReference type="SAM" id="SignalP"/>
    </source>
</evidence>
<feature type="transmembrane region" description="Helical" evidence="2">
    <location>
        <begin position="559"/>
        <end position="581"/>
    </location>
</feature>
<feature type="domain" description="Protein YTP1-like C-terminal" evidence="5">
    <location>
        <begin position="376"/>
        <end position="654"/>
    </location>
</feature>
<accession>A0A9P6VYT2</accession>
<feature type="domain" description="DUF2427" evidence="4">
    <location>
        <begin position="160"/>
        <end position="246"/>
    </location>
</feature>
<evidence type="ECO:0000259" key="4">
    <source>
        <dbReference type="Pfam" id="PF10348"/>
    </source>
</evidence>
<dbReference type="Proteomes" id="UP000777482">
    <property type="component" value="Unassembled WGS sequence"/>
</dbReference>
<gene>
    <name evidence="6" type="ORF">C6P46_005370</name>
</gene>
<feature type="transmembrane region" description="Helical" evidence="2">
    <location>
        <begin position="524"/>
        <end position="547"/>
    </location>
</feature>
<keyword evidence="2" id="KW-1133">Transmembrane helix</keyword>
<name>A0A9P6VYT2_RHOMI</name>
<dbReference type="InterPro" id="IPR018825">
    <property type="entry name" value="DUF2427"/>
</dbReference>
<feature type="region of interest" description="Disordered" evidence="1">
    <location>
        <begin position="45"/>
        <end position="134"/>
    </location>
</feature>
<evidence type="ECO:0008006" key="8">
    <source>
        <dbReference type="Google" id="ProtNLM"/>
    </source>
</evidence>